<dbReference type="PANTHER" id="PTHR46114">
    <property type="entry name" value="APPLE DOMAIN-CONTAINING PROTEIN"/>
    <property type="match status" value="1"/>
</dbReference>
<dbReference type="EMBL" id="BGZK01000354">
    <property type="protein sequence ID" value="GBP38810.1"/>
    <property type="molecule type" value="Genomic_DNA"/>
</dbReference>
<evidence type="ECO:0000313" key="1">
    <source>
        <dbReference type="EMBL" id="GBP38810.1"/>
    </source>
</evidence>
<dbReference type="Proteomes" id="UP000299102">
    <property type="component" value="Unassembled WGS sequence"/>
</dbReference>
<reference evidence="1 2" key="1">
    <citation type="journal article" date="2019" name="Commun. Biol.">
        <title>The bagworm genome reveals a unique fibroin gene that provides high tensile strength.</title>
        <authorList>
            <person name="Kono N."/>
            <person name="Nakamura H."/>
            <person name="Ohtoshi R."/>
            <person name="Tomita M."/>
            <person name="Numata K."/>
            <person name="Arakawa K."/>
        </authorList>
    </citation>
    <scope>NUCLEOTIDE SEQUENCE [LARGE SCALE GENOMIC DNA]</scope>
</reference>
<name>A0A4C1VJQ0_EUMVA</name>
<dbReference type="PANTHER" id="PTHR46114:SF1">
    <property type="entry name" value="ZAD DOMAIN-CONTAINING PROTEIN"/>
    <property type="match status" value="1"/>
</dbReference>
<keyword evidence="2" id="KW-1185">Reference proteome</keyword>
<evidence type="ECO:0000313" key="2">
    <source>
        <dbReference type="Proteomes" id="UP000299102"/>
    </source>
</evidence>
<protein>
    <submittedName>
        <fullName evidence="1">Uncharacterized protein</fullName>
    </submittedName>
</protein>
<organism evidence="1 2">
    <name type="scientific">Eumeta variegata</name>
    <name type="common">Bagworm moth</name>
    <name type="synonym">Eumeta japonica</name>
    <dbReference type="NCBI Taxonomy" id="151549"/>
    <lineage>
        <taxon>Eukaryota</taxon>
        <taxon>Metazoa</taxon>
        <taxon>Ecdysozoa</taxon>
        <taxon>Arthropoda</taxon>
        <taxon>Hexapoda</taxon>
        <taxon>Insecta</taxon>
        <taxon>Pterygota</taxon>
        <taxon>Neoptera</taxon>
        <taxon>Endopterygota</taxon>
        <taxon>Lepidoptera</taxon>
        <taxon>Glossata</taxon>
        <taxon>Ditrysia</taxon>
        <taxon>Tineoidea</taxon>
        <taxon>Psychidae</taxon>
        <taxon>Oiketicinae</taxon>
        <taxon>Eumeta</taxon>
    </lineage>
</organism>
<dbReference type="OrthoDB" id="8063408at2759"/>
<proteinExistence type="predicted"/>
<accession>A0A4C1VJQ0</accession>
<comment type="caution">
    <text evidence="1">The sequence shown here is derived from an EMBL/GenBank/DDBJ whole genome shotgun (WGS) entry which is preliminary data.</text>
</comment>
<gene>
    <name evidence="1" type="ORF">EVAR_33561_1</name>
</gene>
<dbReference type="AlphaFoldDB" id="A0A4C1VJQ0"/>
<sequence>MATFSTVNTSITKFNISIKLHYLHSHLDYIPENLGDLSEEEGDRFHQDIRTMEERYLGYWNRSRYDDGAGGRFPGSAPPLVNATLRFNWTALLAAKAITLLRITAH</sequence>